<organism evidence="3 4">
    <name type="scientific">Paenibacillus cookii</name>
    <dbReference type="NCBI Taxonomy" id="157839"/>
    <lineage>
        <taxon>Bacteria</taxon>
        <taxon>Bacillati</taxon>
        <taxon>Bacillota</taxon>
        <taxon>Bacilli</taxon>
        <taxon>Bacillales</taxon>
        <taxon>Paenibacillaceae</taxon>
        <taxon>Paenibacillus</taxon>
    </lineage>
</organism>
<dbReference type="Proteomes" id="UP000680638">
    <property type="component" value="Unassembled WGS sequence"/>
</dbReference>
<dbReference type="InterPro" id="IPR027417">
    <property type="entry name" value="P-loop_NTPase"/>
</dbReference>
<evidence type="ECO:0000256" key="1">
    <source>
        <dbReference type="SAM" id="Coils"/>
    </source>
</evidence>
<keyword evidence="1" id="KW-0175">Coiled coil</keyword>
<proteinExistence type="predicted"/>
<reference evidence="3 4" key="1">
    <citation type="submission" date="2021-03" db="EMBL/GenBank/DDBJ databases">
        <title>Antimicrobial resistance genes in bacteria isolated from Japanese honey, and their potential for conferring macrolide and lincosamide resistance in the American foulbrood pathogen Paenibacillus larvae.</title>
        <authorList>
            <person name="Okamoto M."/>
            <person name="Kumagai M."/>
            <person name="Kanamori H."/>
            <person name="Takamatsu D."/>
        </authorList>
    </citation>
    <scope>NUCLEOTIDE SEQUENCE [LARGE SCALE GENOMIC DNA]</scope>
    <source>
        <strain evidence="3 4">J21TS3</strain>
    </source>
</reference>
<evidence type="ECO:0000313" key="3">
    <source>
        <dbReference type="EMBL" id="GIO69052.1"/>
    </source>
</evidence>
<dbReference type="Gene3D" id="3.40.50.300">
    <property type="entry name" value="P-loop containing nucleotide triphosphate hydrolases"/>
    <property type="match status" value="2"/>
</dbReference>
<dbReference type="EMBL" id="BORW01000025">
    <property type="protein sequence ID" value="GIO69052.1"/>
    <property type="molecule type" value="Genomic_DNA"/>
</dbReference>
<feature type="coiled-coil region" evidence="1">
    <location>
        <begin position="287"/>
        <end position="314"/>
    </location>
</feature>
<gene>
    <name evidence="3" type="ORF">J21TS3_38730</name>
</gene>
<keyword evidence="4" id="KW-1185">Reference proteome</keyword>
<evidence type="ECO:0000259" key="2">
    <source>
        <dbReference type="Pfam" id="PF13514"/>
    </source>
</evidence>
<feature type="domain" description="YhaN AAA" evidence="2">
    <location>
        <begin position="1"/>
        <end position="212"/>
    </location>
</feature>
<feature type="coiled-coil region" evidence="1">
    <location>
        <begin position="846"/>
        <end position="914"/>
    </location>
</feature>
<dbReference type="PANTHER" id="PTHR41259">
    <property type="entry name" value="DOUBLE-STRAND BREAK REPAIR RAD50 ATPASE, PUTATIVE-RELATED"/>
    <property type="match status" value="1"/>
</dbReference>
<dbReference type="RefSeq" id="WP_212951704.1">
    <property type="nucleotide sequence ID" value="NZ_BORW01000025.1"/>
</dbReference>
<dbReference type="SUPFAM" id="SSF52540">
    <property type="entry name" value="P-loop containing nucleoside triphosphate hydrolases"/>
    <property type="match status" value="1"/>
</dbReference>
<dbReference type="Pfam" id="PF13514">
    <property type="entry name" value="AAA_27"/>
    <property type="match status" value="1"/>
</dbReference>
<comment type="caution">
    <text evidence="3">The sequence shown here is derived from an EMBL/GenBank/DDBJ whole genome shotgun (WGS) entry which is preliminary data.</text>
</comment>
<accession>A0ABQ4M0I7</accession>
<dbReference type="InterPro" id="IPR038734">
    <property type="entry name" value="YhaN_AAA"/>
</dbReference>
<feature type="coiled-coil region" evidence="1">
    <location>
        <begin position="625"/>
        <end position="666"/>
    </location>
</feature>
<dbReference type="PANTHER" id="PTHR41259:SF1">
    <property type="entry name" value="DOUBLE-STRAND BREAK REPAIR RAD50 ATPASE, PUTATIVE-RELATED"/>
    <property type="match status" value="1"/>
</dbReference>
<evidence type="ECO:0000313" key="4">
    <source>
        <dbReference type="Proteomes" id="UP000680638"/>
    </source>
</evidence>
<sequence length="1062" mass="120323">MHIERLQIQGFGRIRDRDIRLNAPITVLAGPNEAGKSTILHFVRAMLYGIPSRSYPGERFEPPGGGAHGGVLTARAEDGSAWTVSRFASREGGSASGRGERLSIVKTTAQGTAVHMTQDDLEKGLLGGLSRDMFKQLFAVTLTELQEIRTLQSEEMGSYLFHAGFGGGAGIVRAERRLFQEMERLYKPRGRVQESAKVLQSIERLEREISESRAYLSKYMAADSKLLETGKSIGETEQKRAGISDRLVLLRKAQDIRPQWLKWKEAALELAGLPEAASYPEEGVLRWHRLQEELDRLRIRQKELEHAEAAMNEQLGRLQPAESLLAKGPLIDRLAARREPIQVRIKELQEFSGEEAALREQLQRLLRQMDPRWGMAELRAFSGSAAEREAVRRYAAGFAGYDRRMESLAWEREQKGRQLEAAEYELRRAEAAYGEKKEDGTARFAMFIPKSKAELLPVWNEIQSAAERWRETRLERFSLQEMEEREAAVDKRIRALYRKLLWGSVLLTLLLPGALWLLQSPLGAGAALALLAAADAGLWLGSRRSSAKAERTSRRHAKSYDPGNEESRLSSLISSLVADPLAASARAEGKGEGRRDAFFAEQDLESALRELRKLVDAWLLWQDELERSKAEALSARQRTEALRHELASLRRKMDKEQGIFAELEKEWQHWLAERELQASSSPETVMDLFGFAEQGMELVRRLDWLDRKMRGLEQEIRAYEEECRLVLPDREESGPSTFFRLEAAERAWDEEKKLLRQREIVISRLEPVQEERIRVNGEIEAVTRSMASLLAEAKAADGEQFLRLGAASERRKELERNIRQLAVGMFGGWPRERGEALRCVLDEHDAASLDEAVKEAERELGQAELLLSELRQLQGRLLQERDDLARLCAQDTALQQLEEQKAALKDIAGQYAVRALCAEMIANTRSIYEREKQPQLLKLASSYFAELTRGSYARVVMKLGDKRLLAEHRSAGLIDSTLLSRGTAEQLYLAMRFALAGSMNGTTAVPLLLDDLFVNFDEERMCSALDLAGKLAAERQIIMLTCHRYILDHVRQRLPQAEIIRI</sequence>
<name>A0ABQ4M0I7_9BACL</name>
<feature type="coiled-coil region" evidence="1">
    <location>
        <begin position="412"/>
        <end position="439"/>
    </location>
</feature>
<protein>
    <recommendedName>
        <fullName evidence="2">YhaN AAA domain-containing protein</fullName>
    </recommendedName>
</protein>